<keyword evidence="3" id="KW-0269">Exonuclease</keyword>
<dbReference type="PANTHER" id="PTHR32114:SF2">
    <property type="entry name" value="ABC TRANSPORTER ABCH.3"/>
    <property type="match status" value="1"/>
</dbReference>
<keyword evidence="3" id="KW-0540">Nuclease</keyword>
<reference evidence="3 4" key="1">
    <citation type="submission" date="2019-03" db="EMBL/GenBank/DDBJ databases">
        <authorList>
            <person name="Kox A.R. M."/>
        </authorList>
    </citation>
    <scope>NUCLEOTIDE SEQUENCE [LARGE SCALE GENOMIC DNA]</scope>
    <source>
        <strain evidence="3">MTUNDRAET4 annotated genome</strain>
        <plasmid evidence="4">3</plasmid>
    </source>
</reference>
<feature type="domain" description="Rad50/SbcC-type AAA" evidence="2">
    <location>
        <begin position="16"/>
        <end position="226"/>
    </location>
</feature>
<organism evidence="3 4">
    <name type="scientific">Methylocella tundrae</name>
    <dbReference type="NCBI Taxonomy" id="227605"/>
    <lineage>
        <taxon>Bacteria</taxon>
        <taxon>Pseudomonadati</taxon>
        <taxon>Pseudomonadota</taxon>
        <taxon>Alphaproteobacteria</taxon>
        <taxon>Hyphomicrobiales</taxon>
        <taxon>Beijerinckiaceae</taxon>
        <taxon>Methylocella</taxon>
    </lineage>
</organism>
<dbReference type="GO" id="GO:0004527">
    <property type="term" value="F:exonuclease activity"/>
    <property type="evidence" value="ECO:0007669"/>
    <property type="project" value="UniProtKB-KW"/>
</dbReference>
<dbReference type="Pfam" id="PF13476">
    <property type="entry name" value="AAA_23"/>
    <property type="match status" value="1"/>
</dbReference>
<keyword evidence="3" id="KW-0614">Plasmid</keyword>
<dbReference type="GO" id="GO:0006302">
    <property type="term" value="P:double-strand break repair"/>
    <property type="evidence" value="ECO:0007669"/>
    <property type="project" value="InterPro"/>
</dbReference>
<keyword evidence="3" id="KW-0378">Hydrolase</keyword>
<evidence type="ECO:0000259" key="2">
    <source>
        <dbReference type="Pfam" id="PF13476"/>
    </source>
</evidence>
<dbReference type="OrthoDB" id="9795626at2"/>
<name>A0A4U8Z7Z4_METTU</name>
<feature type="coiled-coil region" evidence="1">
    <location>
        <begin position="373"/>
        <end position="400"/>
    </location>
</feature>
<proteinExistence type="predicted"/>
<dbReference type="Pfam" id="PF13558">
    <property type="entry name" value="SbcC_Walker_B"/>
    <property type="match status" value="1"/>
</dbReference>
<evidence type="ECO:0000313" key="3">
    <source>
        <dbReference type="EMBL" id="VFU17790.1"/>
    </source>
</evidence>
<evidence type="ECO:0000313" key="4">
    <source>
        <dbReference type="Proteomes" id="UP000294360"/>
    </source>
</evidence>
<protein>
    <submittedName>
        <fullName evidence="3">Exonuclease SbcC</fullName>
    </submittedName>
</protein>
<dbReference type="Proteomes" id="UP000294360">
    <property type="component" value="Plasmid 3"/>
</dbReference>
<dbReference type="Gene3D" id="3.40.50.300">
    <property type="entry name" value="P-loop containing nucleotide triphosphate hydrolases"/>
    <property type="match status" value="2"/>
</dbReference>
<dbReference type="EMBL" id="LR536452">
    <property type="protein sequence ID" value="VFU17790.1"/>
    <property type="molecule type" value="Genomic_DNA"/>
</dbReference>
<dbReference type="GO" id="GO:0016887">
    <property type="term" value="F:ATP hydrolysis activity"/>
    <property type="evidence" value="ECO:0007669"/>
    <property type="project" value="InterPro"/>
</dbReference>
<dbReference type="InterPro" id="IPR038729">
    <property type="entry name" value="Rad50/SbcC_AAA"/>
</dbReference>
<accession>A0A4U8Z7Z4</accession>
<gene>
    <name evidence="3" type="ORF">MTUNDRAET4_0273</name>
</gene>
<geneLocation type="plasmid" evidence="3 4">
    <name>3</name>
</geneLocation>
<evidence type="ECO:0000256" key="1">
    <source>
        <dbReference type="SAM" id="Coils"/>
    </source>
</evidence>
<dbReference type="InterPro" id="IPR027417">
    <property type="entry name" value="P-loop_NTPase"/>
</dbReference>
<dbReference type="RefSeq" id="WP_134493502.1">
    <property type="nucleotide sequence ID" value="NZ_LR536452.1"/>
</dbReference>
<sequence length="1261" mass="135899">MRILAIRGEHLASLAAPFEIDLAAGPLAGSGLFAITGETGAGKSTILDALCLALYGEYPRVSVNRRENTPDPSGEAISIHDGRAILRRGAGGGYAEVDFVGQDGERYRVRWEANRARGRANGRLQNEQRALYRLDDGGAVATGKTLVREAVEARTDLTFDQFRRTVLLAQGEFDAFLLAAESERAELLEKITGTEIYAAISIRVHDGTEARRRIVEQLEQRRNDIGLLDDEARQALLNEQNQLVSIVAQKGAERDQHTGRLDHFKRVAAAHSDLALAEAQGVAARATREAAADEYRSLAEFDLVEPLRPLAVDLQNARRTAAEAKSRLDSLLVAREEARTLDTASATQLADAATASVAAEDVLKKFGPLWSEAERLDTELAAARTEFNDAMEKSQQAEATLRDKADALATIDQTLGQTSESYRTTAEQLNRQSDRIILADRLSDAMDLLAKRGVFQQEHAAATVAAVGAEETDTRLQSEITALLGKVTEDRERKDGLSREIGDRRVGLAGIDEATLHKRDIDLQRALEALREASTVCDQHTRASTDLTRRESEHTLAAQEVSTAKSQIVEVEADQLRDRTARAEIVPIAELADEAVSSEAIHLRSLLATNLACPVCGSTDHPHLAHPSALNEIAARLRRRREELDTVLTATGQRLDAATRALSAGEARQAETNRGIDVARGQVLAANSAYGEQWPSLNDLCTKAEIEGSVPPGLNDRAGAELAALISVAVAQRMAIASPLADARRLRTEIDGLQREHDARGEAVETITRSIDQKRSDFHAAQLKVTEYTVQAAALAERLTSIGREITPFLAAAGLTVEALDVDPSSVSVTLSAVATEYSALREQVGELEMTLRRLAPERAAAGASLEHARAQVTATALLLDQRRMAEGEKARARAELLGGEVTATHRARINEACRTAREAFACAREAKSANDAAFEAAAARYDEAAAGLETANGRNASAEETFNAACLDVARSSDQVAALMETDPALSRALRIRLQEIDRSVNDAGAAVVLRQNDLHRALEGFDETTDAEALTAVIAALAAEIGDLQQRIGVLSAALARDDEARRAATSLSTEIDAARAELAIWQAVDDAVGSASGDRFRRFVQGITLDHMVQLANDHLHALTPRYRLARGGASDLTLHIIDRDMGDEVRGTRSLSGGERFLVSLALALALSGLEGRSSFVDTLFIDEGFGSLDAETLDLAVDALETLQGRGQKVGVITHVAAMIERIAVQVRVEKRGGGRSEIKVSDGMEATWPTMSTAQ</sequence>
<keyword evidence="1" id="KW-0175">Coiled coil</keyword>
<dbReference type="KEGG" id="mtun:MTUNDRAET4_0273.2"/>
<dbReference type="SUPFAM" id="SSF52540">
    <property type="entry name" value="P-loop containing nucleoside triphosphate hydrolases"/>
    <property type="match status" value="1"/>
</dbReference>
<dbReference type="AlphaFoldDB" id="A0A4U8Z7Z4"/>
<dbReference type="PANTHER" id="PTHR32114">
    <property type="entry name" value="ABC TRANSPORTER ABCH.3"/>
    <property type="match status" value="1"/>
</dbReference>